<evidence type="ECO:0000256" key="8">
    <source>
        <dbReference type="ARBA" id="ARBA00023242"/>
    </source>
</evidence>
<evidence type="ECO:0000259" key="11">
    <source>
        <dbReference type="PROSITE" id="PS50808"/>
    </source>
</evidence>
<evidence type="ECO:0000256" key="3">
    <source>
        <dbReference type="ARBA" id="ARBA00022771"/>
    </source>
</evidence>
<dbReference type="PROSITE" id="PS50808">
    <property type="entry name" value="ZF_BED"/>
    <property type="match status" value="1"/>
</dbReference>
<dbReference type="GO" id="GO:0003677">
    <property type="term" value="F:DNA binding"/>
    <property type="evidence" value="ECO:0007669"/>
    <property type="project" value="UniProtKB-KW"/>
</dbReference>
<keyword evidence="6" id="KW-0238">DNA-binding</keyword>
<dbReference type="InterPro" id="IPR012337">
    <property type="entry name" value="RNaseH-like_sf"/>
</dbReference>
<dbReference type="SUPFAM" id="SSF53098">
    <property type="entry name" value="Ribonuclease H-like"/>
    <property type="match status" value="1"/>
</dbReference>
<dbReference type="GO" id="GO:0008270">
    <property type="term" value="F:zinc ion binding"/>
    <property type="evidence" value="ECO:0007669"/>
    <property type="project" value="UniProtKB-KW"/>
</dbReference>
<evidence type="ECO:0000256" key="5">
    <source>
        <dbReference type="ARBA" id="ARBA00023015"/>
    </source>
</evidence>
<evidence type="ECO:0000313" key="12">
    <source>
        <dbReference type="Ensembl" id="ENSLLEP00000018795.1"/>
    </source>
</evidence>
<evidence type="ECO:0000256" key="2">
    <source>
        <dbReference type="ARBA" id="ARBA00022723"/>
    </source>
</evidence>
<dbReference type="Pfam" id="PF05699">
    <property type="entry name" value="Dimer_Tnp_hAT"/>
    <property type="match status" value="1"/>
</dbReference>
<keyword evidence="7" id="KW-0804">Transcription</keyword>
<dbReference type="InterPro" id="IPR003656">
    <property type="entry name" value="Znf_BED"/>
</dbReference>
<evidence type="ECO:0000256" key="10">
    <source>
        <dbReference type="SAM" id="MobiDB-lite"/>
    </source>
</evidence>
<dbReference type="OrthoDB" id="1607513at2759"/>
<dbReference type="SMART" id="SM00614">
    <property type="entry name" value="ZnF_BED"/>
    <property type="match status" value="1"/>
</dbReference>
<evidence type="ECO:0000256" key="9">
    <source>
        <dbReference type="PROSITE-ProRule" id="PRU00027"/>
    </source>
</evidence>
<dbReference type="InterPro" id="IPR036236">
    <property type="entry name" value="Znf_C2H2_sf"/>
</dbReference>
<name>A0A8C5MY44_9ANUR</name>
<evidence type="ECO:0000256" key="4">
    <source>
        <dbReference type="ARBA" id="ARBA00022833"/>
    </source>
</evidence>
<evidence type="ECO:0000256" key="7">
    <source>
        <dbReference type="ARBA" id="ARBA00023163"/>
    </source>
</evidence>
<accession>A0A8C5MY44</accession>
<dbReference type="GeneTree" id="ENSGT00940000158431"/>
<evidence type="ECO:0000256" key="6">
    <source>
        <dbReference type="ARBA" id="ARBA00023125"/>
    </source>
</evidence>
<proteinExistence type="predicted"/>
<evidence type="ECO:0000256" key="1">
    <source>
        <dbReference type="ARBA" id="ARBA00004123"/>
    </source>
</evidence>
<dbReference type="GO" id="GO:0009791">
    <property type="term" value="P:post-embryonic development"/>
    <property type="evidence" value="ECO:0007669"/>
    <property type="project" value="UniProtKB-ARBA"/>
</dbReference>
<dbReference type="GO" id="GO:0005634">
    <property type="term" value="C:nucleus"/>
    <property type="evidence" value="ECO:0007669"/>
    <property type="project" value="UniProtKB-SubCell"/>
</dbReference>
<protein>
    <recommendedName>
        <fullName evidence="11">BED-type domain-containing protein</fullName>
    </recommendedName>
</protein>
<organism evidence="12 13">
    <name type="scientific">Leptobrachium leishanense</name>
    <name type="common">Leishan spiny toad</name>
    <dbReference type="NCBI Taxonomy" id="445787"/>
    <lineage>
        <taxon>Eukaryota</taxon>
        <taxon>Metazoa</taxon>
        <taxon>Chordata</taxon>
        <taxon>Craniata</taxon>
        <taxon>Vertebrata</taxon>
        <taxon>Euteleostomi</taxon>
        <taxon>Amphibia</taxon>
        <taxon>Batrachia</taxon>
        <taxon>Anura</taxon>
        <taxon>Pelobatoidea</taxon>
        <taxon>Megophryidae</taxon>
        <taxon>Leptobrachium</taxon>
    </lineage>
</organism>
<keyword evidence="13" id="KW-1185">Reference proteome</keyword>
<dbReference type="SUPFAM" id="SSF140996">
    <property type="entry name" value="Hermes dimerisation domain"/>
    <property type="match status" value="1"/>
</dbReference>
<keyword evidence="4" id="KW-0862">Zinc</keyword>
<keyword evidence="2" id="KW-0479">Metal-binding</keyword>
<feature type="region of interest" description="Disordered" evidence="10">
    <location>
        <begin position="470"/>
        <end position="490"/>
    </location>
</feature>
<reference evidence="12" key="2">
    <citation type="submission" date="2025-09" db="UniProtKB">
        <authorList>
            <consortium name="Ensembl"/>
        </authorList>
    </citation>
    <scope>IDENTIFICATION</scope>
</reference>
<keyword evidence="8" id="KW-0539">Nucleus</keyword>
<feature type="domain" description="BED-type" evidence="11">
    <location>
        <begin position="1"/>
        <end position="57"/>
    </location>
</feature>
<dbReference type="InterPro" id="IPR008906">
    <property type="entry name" value="HATC_C_dom"/>
</dbReference>
<dbReference type="Pfam" id="PF02892">
    <property type="entry name" value="zf-BED"/>
    <property type="match status" value="1"/>
</dbReference>
<dbReference type="Proteomes" id="UP000694569">
    <property type="component" value="Unplaced"/>
</dbReference>
<sequence length="605" mass="67931">MSVVWNYFKINESNVRMADCKLCPAKISRGGSKISSFNTSNLIKHLKMKHKAEYGEFVEASNSNAGRSTQQLTLQETFSRREKMARENPRAVKITEALSQFIVLDDQPLSLVDNMGFRRFINILEPRYEIPSRRYITDVMLPKIHDAVKKHISSMLQKDMKAISFTTDIWSSSVSPVSLISLTAQWVDGDFTLQQVMLHAKKFQGSHTGQAIATMLEEMFETWAIPKSSVHVVVRDNAKNMIKGMEDAGLPSISCVAHTLQLAVSEGLLSQRSIADAVGVGRKIIGHFKHSNLAYSRLQDIQIQLGQPVKRLQQDVPTRWNSTFYMLQSLIEQKRAFGVYASEYELPVTISANQWNLMEKVLNILAPFEELTRQMSSSDAFASDVIPSVTVVQTVLSDMAGEDQGIGTMRNTLLAALQRRFIDTEQNPLYGIATLLDPRYKERFFSNAENARHMKELLMLKLQKNAEETLTSLSGQPSAKRPRSDQPSTRLDSVFEKIAGDFPSTSGTNAPTAANIQLDTYLGEITAPRSDKPLQYWAVNKIRFSALAEMAQIYLSAPCSSVESERLFSSASNILTDSRNRLLADHAEMLLFLKKNLPLALEKFD</sequence>
<dbReference type="Ensembl" id="ENSLLET00000019535.1">
    <property type="protein sequence ID" value="ENSLLEP00000018795.1"/>
    <property type="gene ID" value="ENSLLEG00000011934.1"/>
</dbReference>
<keyword evidence="5" id="KW-0805">Transcription regulation</keyword>
<keyword evidence="3 9" id="KW-0863">Zinc-finger</keyword>
<dbReference type="InterPro" id="IPR052035">
    <property type="entry name" value="ZnF_BED_domain_contain"/>
</dbReference>
<comment type="subcellular location">
    <subcellularLocation>
        <location evidence="1">Nucleus</location>
    </subcellularLocation>
</comment>
<dbReference type="GO" id="GO:0046983">
    <property type="term" value="F:protein dimerization activity"/>
    <property type="evidence" value="ECO:0007669"/>
    <property type="project" value="InterPro"/>
</dbReference>
<dbReference type="PANTHER" id="PTHR46481">
    <property type="entry name" value="ZINC FINGER BED DOMAIN-CONTAINING PROTEIN 4"/>
    <property type="match status" value="1"/>
</dbReference>
<dbReference type="AlphaFoldDB" id="A0A8C5MY44"/>
<reference evidence="12" key="1">
    <citation type="submission" date="2025-08" db="UniProtKB">
        <authorList>
            <consortium name="Ensembl"/>
        </authorList>
    </citation>
    <scope>IDENTIFICATION</scope>
</reference>
<dbReference type="PANTHER" id="PTHR46481:SF10">
    <property type="entry name" value="ZINC FINGER BED DOMAIN-CONTAINING PROTEIN 39"/>
    <property type="match status" value="1"/>
</dbReference>
<evidence type="ECO:0000313" key="13">
    <source>
        <dbReference type="Proteomes" id="UP000694569"/>
    </source>
</evidence>
<dbReference type="SUPFAM" id="SSF57667">
    <property type="entry name" value="beta-beta-alpha zinc fingers"/>
    <property type="match status" value="1"/>
</dbReference>